<name>A0A2C9VG38_MANES</name>
<evidence type="ECO:0000313" key="1">
    <source>
        <dbReference type="EMBL" id="OAY43627.1"/>
    </source>
</evidence>
<dbReference type="AlphaFoldDB" id="A0A2C9VG38"/>
<reference evidence="1" key="1">
    <citation type="submission" date="2016-02" db="EMBL/GenBank/DDBJ databases">
        <title>WGS assembly of Manihot esculenta.</title>
        <authorList>
            <person name="Bredeson J.V."/>
            <person name="Prochnik S.E."/>
            <person name="Lyons J.B."/>
            <person name="Schmutz J."/>
            <person name="Grimwood J."/>
            <person name="Vrebalov J."/>
            <person name="Bart R.S."/>
            <person name="Amuge T."/>
            <person name="Ferguson M.E."/>
            <person name="Green R."/>
            <person name="Putnam N."/>
            <person name="Stites J."/>
            <person name="Rounsley S."/>
            <person name="Rokhsar D.S."/>
        </authorList>
    </citation>
    <scope>NUCLEOTIDE SEQUENCE [LARGE SCALE GENOMIC DNA]</scope>
    <source>
        <tissue evidence="1">Leaf</tissue>
    </source>
</reference>
<proteinExistence type="predicted"/>
<gene>
    <name evidence="1" type="ORF">MANES_08G084600</name>
</gene>
<dbReference type="EMBL" id="CM004394">
    <property type="protein sequence ID" value="OAY43627.1"/>
    <property type="molecule type" value="Genomic_DNA"/>
</dbReference>
<protein>
    <submittedName>
        <fullName evidence="1">Uncharacterized protein</fullName>
    </submittedName>
</protein>
<accession>A0A2C9VG38</accession>
<sequence length="153" mass="17968">MPLAPCTCGASKTIADFDNADKLIQFLMGLNDSYDHQRKVHSEDLSQSSLNVRMTNGKPYFKKREKENSQCNHRNDTGHTKETCFKLHRYPEWFNEYKQKNKEKANIVYETSLEIEGNNSKISNMIQHEVIKYMKGQNPIDYRYMDCGYRSLI</sequence>
<organism evidence="1">
    <name type="scientific">Manihot esculenta</name>
    <name type="common">Cassava</name>
    <name type="synonym">Jatropha manihot</name>
    <dbReference type="NCBI Taxonomy" id="3983"/>
    <lineage>
        <taxon>Eukaryota</taxon>
        <taxon>Viridiplantae</taxon>
        <taxon>Streptophyta</taxon>
        <taxon>Embryophyta</taxon>
        <taxon>Tracheophyta</taxon>
        <taxon>Spermatophyta</taxon>
        <taxon>Magnoliopsida</taxon>
        <taxon>eudicotyledons</taxon>
        <taxon>Gunneridae</taxon>
        <taxon>Pentapetalae</taxon>
        <taxon>rosids</taxon>
        <taxon>fabids</taxon>
        <taxon>Malpighiales</taxon>
        <taxon>Euphorbiaceae</taxon>
        <taxon>Crotonoideae</taxon>
        <taxon>Manihoteae</taxon>
        <taxon>Manihot</taxon>
    </lineage>
</organism>
<dbReference type="PANTHER" id="PTHR34222">
    <property type="entry name" value="GAG_PRE-INTEGRS DOMAIN-CONTAINING PROTEIN"/>
    <property type="match status" value="1"/>
</dbReference>
<dbReference type="PANTHER" id="PTHR34222:SF99">
    <property type="entry name" value="PROTEIN, PUTATIVE-RELATED"/>
    <property type="match status" value="1"/>
</dbReference>